<accession>A0ACB9BXU8</accession>
<reference evidence="1 2" key="2">
    <citation type="journal article" date="2022" name="Mol. Ecol. Resour.">
        <title>The genomes of chicory, endive, great burdock and yacon provide insights into Asteraceae paleo-polyploidization history and plant inulin production.</title>
        <authorList>
            <person name="Fan W."/>
            <person name="Wang S."/>
            <person name="Wang H."/>
            <person name="Wang A."/>
            <person name="Jiang F."/>
            <person name="Liu H."/>
            <person name="Zhao H."/>
            <person name="Xu D."/>
            <person name="Zhang Y."/>
        </authorList>
    </citation>
    <scope>NUCLEOTIDE SEQUENCE [LARGE SCALE GENOMIC DNA]</scope>
    <source>
        <strain evidence="2">cv. Yunnan</strain>
        <tissue evidence="1">Leaves</tissue>
    </source>
</reference>
<keyword evidence="2" id="KW-1185">Reference proteome</keyword>
<organism evidence="1 2">
    <name type="scientific">Smallanthus sonchifolius</name>
    <dbReference type="NCBI Taxonomy" id="185202"/>
    <lineage>
        <taxon>Eukaryota</taxon>
        <taxon>Viridiplantae</taxon>
        <taxon>Streptophyta</taxon>
        <taxon>Embryophyta</taxon>
        <taxon>Tracheophyta</taxon>
        <taxon>Spermatophyta</taxon>
        <taxon>Magnoliopsida</taxon>
        <taxon>eudicotyledons</taxon>
        <taxon>Gunneridae</taxon>
        <taxon>Pentapetalae</taxon>
        <taxon>asterids</taxon>
        <taxon>campanulids</taxon>
        <taxon>Asterales</taxon>
        <taxon>Asteraceae</taxon>
        <taxon>Asteroideae</taxon>
        <taxon>Heliantheae alliance</taxon>
        <taxon>Millerieae</taxon>
        <taxon>Smallanthus</taxon>
    </lineage>
</organism>
<name>A0ACB9BXU8_9ASTR</name>
<dbReference type="Proteomes" id="UP001056120">
    <property type="component" value="Linkage Group LG22"/>
</dbReference>
<reference evidence="2" key="1">
    <citation type="journal article" date="2022" name="Mol. Ecol. Resour.">
        <title>The genomes of chicory, endive, great burdock and yacon provide insights into Asteraceae palaeo-polyploidization history and plant inulin production.</title>
        <authorList>
            <person name="Fan W."/>
            <person name="Wang S."/>
            <person name="Wang H."/>
            <person name="Wang A."/>
            <person name="Jiang F."/>
            <person name="Liu H."/>
            <person name="Zhao H."/>
            <person name="Xu D."/>
            <person name="Zhang Y."/>
        </authorList>
    </citation>
    <scope>NUCLEOTIDE SEQUENCE [LARGE SCALE GENOMIC DNA]</scope>
    <source>
        <strain evidence="2">cv. Yunnan</strain>
    </source>
</reference>
<proteinExistence type="predicted"/>
<dbReference type="EMBL" id="CM042039">
    <property type="protein sequence ID" value="KAI3726759.1"/>
    <property type="molecule type" value="Genomic_DNA"/>
</dbReference>
<gene>
    <name evidence="1" type="ORF">L1987_66563</name>
</gene>
<comment type="caution">
    <text evidence="1">The sequence shown here is derived from an EMBL/GenBank/DDBJ whole genome shotgun (WGS) entry which is preliminary data.</text>
</comment>
<sequence>MLDQETVQALINEFEISGEEAPINEPWSNLAVMVMVMVLPLTREELLQRKRRLRWIFEDCSFFEFLNGGTF</sequence>
<evidence type="ECO:0000313" key="2">
    <source>
        <dbReference type="Proteomes" id="UP001056120"/>
    </source>
</evidence>
<protein>
    <submittedName>
        <fullName evidence="1">Uncharacterized protein</fullName>
    </submittedName>
</protein>
<evidence type="ECO:0000313" key="1">
    <source>
        <dbReference type="EMBL" id="KAI3726759.1"/>
    </source>
</evidence>